<comment type="catalytic activity">
    <reaction evidence="9">
        <text>O-acetyl-L-serine + hydrogen sulfide = L-cysteine + acetate</text>
        <dbReference type="Rhea" id="RHEA:14829"/>
        <dbReference type="ChEBI" id="CHEBI:29919"/>
        <dbReference type="ChEBI" id="CHEBI:30089"/>
        <dbReference type="ChEBI" id="CHEBI:35235"/>
        <dbReference type="ChEBI" id="CHEBI:58340"/>
        <dbReference type="EC" id="2.5.1.47"/>
    </reaction>
</comment>
<keyword evidence="4 9" id="KW-0808">Transferase</keyword>
<dbReference type="NCBIfam" id="TIGR01136">
    <property type="entry name" value="cysKM"/>
    <property type="match status" value="1"/>
</dbReference>
<feature type="binding site" evidence="7">
    <location>
        <position position="129"/>
    </location>
    <ligand>
        <name>pyridoxal 5'-phosphate</name>
        <dbReference type="ChEBI" id="CHEBI:597326"/>
    </ligand>
</feature>
<dbReference type="GO" id="GO:0004124">
    <property type="term" value="F:cysteine synthase activity"/>
    <property type="evidence" value="ECO:0007669"/>
    <property type="project" value="UniProtKB-UniRule"/>
</dbReference>
<comment type="similarity">
    <text evidence="2 9">Belongs to the cysteine synthase/cystathionine beta-synthase family.</text>
</comment>
<gene>
    <name evidence="12" type="ORF">CVIRNUC_008014</name>
</gene>
<evidence type="ECO:0000256" key="3">
    <source>
        <dbReference type="ARBA" id="ARBA00022605"/>
    </source>
</evidence>
<dbReference type="EMBL" id="CAUYUE010000011">
    <property type="protein sequence ID" value="CAK0784810.1"/>
    <property type="molecule type" value="Genomic_DNA"/>
</dbReference>
<comment type="caution">
    <text evidence="12">The sequence shown here is derived from an EMBL/GenBank/DDBJ whole genome shotgun (WGS) entry which is preliminary data.</text>
</comment>
<dbReference type="InterPro" id="IPR001216">
    <property type="entry name" value="P-phosphate_BS"/>
</dbReference>
<feature type="binding site" evidence="7">
    <location>
        <begin position="231"/>
        <end position="235"/>
    </location>
    <ligand>
        <name>pyridoxal 5'-phosphate</name>
        <dbReference type="ChEBI" id="CHEBI:597326"/>
    </ligand>
</feature>
<feature type="domain" description="Tryptophan synthase beta chain-like PALP" evidence="10">
    <location>
        <begin position="63"/>
        <end position="338"/>
    </location>
</feature>
<dbReference type="InterPro" id="IPR036052">
    <property type="entry name" value="TrpB-like_PALP_sf"/>
</dbReference>
<dbReference type="NCBIfam" id="TIGR01138">
    <property type="entry name" value="cysM"/>
    <property type="match status" value="1"/>
</dbReference>
<dbReference type="InterPro" id="IPR050214">
    <property type="entry name" value="Cys_Synth/Cystath_Beta-Synth"/>
</dbReference>
<feature type="binding site" evidence="7">
    <location>
        <position position="312"/>
    </location>
    <ligand>
        <name>pyridoxal 5'-phosphate</name>
        <dbReference type="ChEBI" id="CHEBI:597326"/>
    </ligand>
</feature>
<dbReference type="Proteomes" id="UP001314263">
    <property type="component" value="Unassembled WGS sequence"/>
</dbReference>
<comment type="cofactor">
    <cofactor evidence="1 7 9">
        <name>pyridoxal 5'-phosphate</name>
        <dbReference type="ChEBI" id="CHEBI:597326"/>
    </cofactor>
</comment>
<protein>
    <recommendedName>
        <fullName evidence="9">Cysteine synthase</fullName>
        <ecNumber evidence="9">2.5.1.47</ecNumber>
    </recommendedName>
</protein>
<evidence type="ECO:0000256" key="6">
    <source>
        <dbReference type="ARBA" id="ARBA00023192"/>
    </source>
</evidence>
<feature type="domain" description="Thioredoxin" evidence="11">
    <location>
        <begin position="375"/>
        <end position="455"/>
    </location>
</feature>
<evidence type="ECO:0000259" key="10">
    <source>
        <dbReference type="Pfam" id="PF00291"/>
    </source>
</evidence>
<dbReference type="Pfam" id="PF06110">
    <property type="entry name" value="TXD17-like_Trx"/>
    <property type="match status" value="1"/>
</dbReference>
<evidence type="ECO:0000256" key="1">
    <source>
        <dbReference type="ARBA" id="ARBA00001933"/>
    </source>
</evidence>
<dbReference type="SUPFAM" id="SSF52833">
    <property type="entry name" value="Thioredoxin-like"/>
    <property type="match status" value="1"/>
</dbReference>
<evidence type="ECO:0000313" key="12">
    <source>
        <dbReference type="EMBL" id="CAK0784810.1"/>
    </source>
</evidence>
<sequence>MPHPLWSQPQLSGIFCPTTQFTRQAKSHCSRSPTLRCAQEMVSGVHQRPSQISKQTHQFPTIEEYVGNTPLVRLQRLSSNPSNVVLAKLEGNNPAGSVKDRPAMSMIREAEAKGVIKPGDTIIEPTSGNTGIALAMAAAISGYRLKLIMPANMSEERRACMAAYGAELITVPAGNMELARDLAQQMQARGMGTVLDQFANSDNPLGHYRATGPELWEQTQGRITHFVSSMGTTGTLMGVSRFLKERNPDIQMIGLQPSEGAAIAGIRKWPKEYLPKIFQEQRVDRVMEIGQREAEATMRALAKVEGIFAGVSSGGAVSAALRLSAEVEDAVIVCIVCDRGDRYLSTGVFSEEAAAADPQPCSVREFPSAASCLISHPEPHFILFTADPGPDTEEPWCPDCARCLQPARARAAEAGGTLLEVQVGPRAVWKDKQHPLRHHPSLQLTGIPTLVHWQNGMPAAKLGPELEAAATSEEADQLIQQFVQQQHPQRHQKCQGVAEDAEDVQEMIQQLQNASTQHGTQLSRHSFQL</sequence>
<evidence type="ECO:0000259" key="11">
    <source>
        <dbReference type="Pfam" id="PF06110"/>
    </source>
</evidence>
<evidence type="ECO:0000256" key="8">
    <source>
        <dbReference type="PIRSR" id="PIRSR605856-51"/>
    </source>
</evidence>
<reference evidence="12 13" key="1">
    <citation type="submission" date="2023-10" db="EMBL/GenBank/DDBJ databases">
        <authorList>
            <person name="Maclean D."/>
            <person name="Macfadyen A."/>
        </authorList>
    </citation>
    <scope>NUCLEOTIDE SEQUENCE [LARGE SCALE GENOMIC DNA]</scope>
</reference>
<keyword evidence="3 9" id="KW-0028">Amino-acid biosynthesis</keyword>
<dbReference type="InterPro" id="IPR001926">
    <property type="entry name" value="TrpB-like_PALP"/>
</dbReference>
<evidence type="ECO:0000256" key="2">
    <source>
        <dbReference type="ARBA" id="ARBA00007103"/>
    </source>
</evidence>
<evidence type="ECO:0000256" key="7">
    <source>
        <dbReference type="PIRSR" id="PIRSR605856-50"/>
    </source>
</evidence>
<dbReference type="FunFam" id="3.40.50.1100:FF:000003">
    <property type="entry name" value="Cystathionine beta-synthase"/>
    <property type="match status" value="1"/>
</dbReference>
<evidence type="ECO:0000313" key="13">
    <source>
        <dbReference type="Proteomes" id="UP001314263"/>
    </source>
</evidence>
<dbReference type="InterPro" id="IPR005858">
    <property type="entry name" value="CysM"/>
</dbReference>
<dbReference type="EC" id="2.5.1.47" evidence="9"/>
<evidence type="ECO:0000256" key="9">
    <source>
        <dbReference type="RuleBase" id="RU003985"/>
    </source>
</evidence>
<organism evidence="12 13">
    <name type="scientific">Coccomyxa viridis</name>
    <dbReference type="NCBI Taxonomy" id="1274662"/>
    <lineage>
        <taxon>Eukaryota</taxon>
        <taxon>Viridiplantae</taxon>
        <taxon>Chlorophyta</taxon>
        <taxon>core chlorophytes</taxon>
        <taxon>Trebouxiophyceae</taxon>
        <taxon>Trebouxiophyceae incertae sedis</taxon>
        <taxon>Coccomyxaceae</taxon>
        <taxon>Coccomyxa</taxon>
    </lineage>
</organism>
<keyword evidence="6 9" id="KW-0198">Cysteine biosynthesis</keyword>
<feature type="modified residue" description="N6-(pyridoxal phosphate)lysine" evidence="8">
    <location>
        <position position="99"/>
    </location>
</feature>
<accession>A0AAV1IEF6</accession>
<dbReference type="Gene3D" id="3.40.30.10">
    <property type="entry name" value="Glutaredoxin"/>
    <property type="match status" value="1"/>
</dbReference>
<dbReference type="NCBIfam" id="NF008735">
    <property type="entry name" value="PRK11761.1"/>
    <property type="match status" value="1"/>
</dbReference>
<dbReference type="InterPro" id="IPR005856">
    <property type="entry name" value="Cys_synth"/>
</dbReference>
<dbReference type="SUPFAM" id="SSF53686">
    <property type="entry name" value="Tryptophan synthase beta subunit-like PLP-dependent enzymes"/>
    <property type="match status" value="1"/>
</dbReference>
<dbReference type="InterPro" id="IPR010357">
    <property type="entry name" value="TXNDC17_dom"/>
</dbReference>
<keyword evidence="13" id="KW-1185">Reference proteome</keyword>
<evidence type="ECO:0000256" key="5">
    <source>
        <dbReference type="ARBA" id="ARBA00022898"/>
    </source>
</evidence>
<evidence type="ECO:0000256" key="4">
    <source>
        <dbReference type="ARBA" id="ARBA00022679"/>
    </source>
</evidence>
<dbReference type="InterPro" id="IPR036249">
    <property type="entry name" value="Thioredoxin-like_sf"/>
</dbReference>
<keyword evidence="5 7" id="KW-0663">Pyridoxal phosphate</keyword>
<dbReference type="PROSITE" id="PS00901">
    <property type="entry name" value="CYS_SYNTHASE"/>
    <property type="match status" value="1"/>
</dbReference>
<dbReference type="CDD" id="cd01561">
    <property type="entry name" value="CBS_like"/>
    <property type="match status" value="1"/>
</dbReference>
<dbReference type="PANTHER" id="PTHR10314">
    <property type="entry name" value="CYSTATHIONINE BETA-SYNTHASE"/>
    <property type="match status" value="1"/>
</dbReference>
<dbReference type="Pfam" id="PF00291">
    <property type="entry name" value="PALP"/>
    <property type="match status" value="1"/>
</dbReference>
<dbReference type="AlphaFoldDB" id="A0AAV1IEF6"/>
<dbReference type="Gene3D" id="3.40.50.1100">
    <property type="match status" value="2"/>
</dbReference>
<proteinExistence type="inferred from homology"/>
<dbReference type="GO" id="GO:0006535">
    <property type="term" value="P:cysteine biosynthetic process from serine"/>
    <property type="evidence" value="ECO:0007669"/>
    <property type="project" value="UniProtKB-UniRule"/>
</dbReference>
<name>A0AAV1IEF6_9CHLO</name>